<accession>A0ABV8D2U1</accession>
<organism evidence="2 3">
    <name type="scientific">Streptococcus dentapri</name>
    <dbReference type="NCBI Taxonomy" id="573564"/>
    <lineage>
        <taxon>Bacteria</taxon>
        <taxon>Bacillati</taxon>
        <taxon>Bacillota</taxon>
        <taxon>Bacilli</taxon>
        <taxon>Lactobacillales</taxon>
        <taxon>Streptococcaceae</taxon>
        <taxon>Streptococcus</taxon>
    </lineage>
</organism>
<evidence type="ECO:0000259" key="1">
    <source>
        <dbReference type="SMART" id="SM00849"/>
    </source>
</evidence>
<dbReference type="EMBL" id="JBHSAC010000064">
    <property type="protein sequence ID" value="MFC3932645.1"/>
    <property type="molecule type" value="Genomic_DNA"/>
</dbReference>
<gene>
    <name evidence="2" type="ORF">ACFOSE_07730</name>
</gene>
<dbReference type="Gene3D" id="3.60.15.10">
    <property type="entry name" value="Ribonuclease Z/Hydroxyacylglutathione hydrolase-like"/>
    <property type="match status" value="1"/>
</dbReference>
<comment type="caution">
    <text evidence="2">The sequence shown here is derived from an EMBL/GenBank/DDBJ whole genome shotgun (WGS) entry which is preliminary data.</text>
</comment>
<dbReference type="PANTHER" id="PTHR42951">
    <property type="entry name" value="METALLO-BETA-LACTAMASE DOMAIN-CONTAINING"/>
    <property type="match status" value="1"/>
</dbReference>
<protein>
    <submittedName>
        <fullName evidence="2">MBL fold metallo-hydrolase</fullName>
    </submittedName>
</protein>
<dbReference type="SMART" id="SM00849">
    <property type="entry name" value="Lactamase_B"/>
    <property type="match status" value="1"/>
</dbReference>
<dbReference type="SUPFAM" id="SSF56281">
    <property type="entry name" value="Metallo-hydrolase/oxidoreductase"/>
    <property type="match status" value="1"/>
</dbReference>
<name>A0ABV8D2U1_9STRE</name>
<reference evidence="3" key="1">
    <citation type="journal article" date="2019" name="Int. J. Syst. Evol. Microbiol.">
        <title>The Global Catalogue of Microorganisms (GCM) 10K type strain sequencing project: providing services to taxonomists for standard genome sequencing and annotation.</title>
        <authorList>
            <consortium name="The Broad Institute Genomics Platform"/>
            <consortium name="The Broad Institute Genome Sequencing Center for Infectious Disease"/>
            <person name="Wu L."/>
            <person name="Ma J."/>
        </authorList>
    </citation>
    <scope>NUCLEOTIDE SEQUENCE [LARGE SCALE GENOMIC DNA]</scope>
    <source>
        <strain evidence="3">CCUG 58728</strain>
    </source>
</reference>
<dbReference type="InterPro" id="IPR001279">
    <property type="entry name" value="Metallo-B-lactamas"/>
</dbReference>
<feature type="domain" description="Metallo-beta-lactamase" evidence="1">
    <location>
        <begin position="30"/>
        <end position="214"/>
    </location>
</feature>
<dbReference type="CDD" id="cd07721">
    <property type="entry name" value="yflN-like_MBL-fold"/>
    <property type="match status" value="1"/>
</dbReference>
<proteinExistence type="predicted"/>
<dbReference type="PANTHER" id="PTHR42951:SF17">
    <property type="entry name" value="METALLO-BETA-LACTAMASE DOMAIN-CONTAINING PROTEIN"/>
    <property type="match status" value="1"/>
</dbReference>
<evidence type="ECO:0000313" key="3">
    <source>
        <dbReference type="Proteomes" id="UP001595901"/>
    </source>
</evidence>
<dbReference type="InterPro" id="IPR036866">
    <property type="entry name" value="RibonucZ/Hydroxyglut_hydro"/>
</dbReference>
<keyword evidence="3" id="KW-1185">Reference proteome</keyword>
<dbReference type="InterPro" id="IPR050855">
    <property type="entry name" value="NDM-1-like"/>
</dbReference>
<dbReference type="RefSeq" id="WP_380432205.1">
    <property type="nucleotide sequence ID" value="NZ_JBHSAC010000064.1"/>
</dbReference>
<evidence type="ECO:0000313" key="2">
    <source>
        <dbReference type="EMBL" id="MFC3932645.1"/>
    </source>
</evidence>
<dbReference type="Pfam" id="PF00753">
    <property type="entry name" value="Lactamase_B"/>
    <property type="match status" value="1"/>
</dbReference>
<sequence>MNRVLYGIISKKKQISPHIFEVAFDIGVFIISIWVVEKDGVYFLIDTGIGSMAKYLVERYLDQRTIQAFFLTHGHSDHIGGLPALKDLLPDLPVIIDRRELPYVTGQVPYPRRKKIEAKIFDEKFFTFLEGAEAETLLKQAGLLPVFAPGHSPGHTCYYHKEDNVLLAGDMLTTNRFGRLRPPMKAFTADMDQALKTAHNVLTQYPHVLLSVCHGGEIREPLKELENSSWCQTK</sequence>
<dbReference type="Proteomes" id="UP001595901">
    <property type="component" value="Unassembled WGS sequence"/>
</dbReference>